<organism evidence="6 7">
    <name type="scientific">Streptosporangium fragile</name>
    <dbReference type="NCBI Taxonomy" id="46186"/>
    <lineage>
        <taxon>Bacteria</taxon>
        <taxon>Bacillati</taxon>
        <taxon>Actinomycetota</taxon>
        <taxon>Actinomycetes</taxon>
        <taxon>Streptosporangiales</taxon>
        <taxon>Streptosporangiaceae</taxon>
        <taxon>Streptosporangium</taxon>
    </lineage>
</organism>
<dbReference type="SUPFAM" id="SSF46785">
    <property type="entry name" value="Winged helix' DNA-binding domain"/>
    <property type="match status" value="1"/>
</dbReference>
<evidence type="ECO:0000259" key="5">
    <source>
        <dbReference type="PROSITE" id="PS51118"/>
    </source>
</evidence>
<dbReference type="InterPro" id="IPR036390">
    <property type="entry name" value="WH_DNA-bd_sf"/>
</dbReference>
<dbReference type="PANTHER" id="PTHR33204">
    <property type="entry name" value="TRANSCRIPTIONAL REGULATOR, MARR FAMILY"/>
    <property type="match status" value="1"/>
</dbReference>
<dbReference type="Proteomes" id="UP001500831">
    <property type="component" value="Unassembled WGS sequence"/>
</dbReference>
<sequence length="180" mass="19982">MATYDAHMSEASRGTLPLRAENCSIERALGIVGEKWTFLVLREAFNGVRRFADMQAATGAPRQVLSARLTRLVEEGLLRKVPYREPGQRQRDEYRLTQMGLDLYPTLVALMQWGDRYLSDREGPPMRLTHRGCGALIEQHFRCADGHEVPSPREVTPIPGPGLRLSPAARPAADADTAGS</sequence>
<gene>
    <name evidence="6" type="ORF">GCM10010517_00530</name>
</gene>
<dbReference type="InterPro" id="IPR002577">
    <property type="entry name" value="HTH_HxlR"/>
</dbReference>
<dbReference type="Pfam" id="PF01638">
    <property type="entry name" value="HxlR"/>
    <property type="match status" value="1"/>
</dbReference>
<name>A0ABN3VPW0_9ACTN</name>
<evidence type="ECO:0000256" key="2">
    <source>
        <dbReference type="ARBA" id="ARBA00023125"/>
    </source>
</evidence>
<protein>
    <submittedName>
        <fullName evidence="6">Helix-turn-helix domain-containing protein</fullName>
    </submittedName>
</protein>
<evidence type="ECO:0000256" key="1">
    <source>
        <dbReference type="ARBA" id="ARBA00023015"/>
    </source>
</evidence>
<dbReference type="EMBL" id="BAAAVI010000001">
    <property type="protein sequence ID" value="GAA2844380.1"/>
    <property type="molecule type" value="Genomic_DNA"/>
</dbReference>
<evidence type="ECO:0000313" key="6">
    <source>
        <dbReference type="EMBL" id="GAA2844380.1"/>
    </source>
</evidence>
<evidence type="ECO:0000313" key="7">
    <source>
        <dbReference type="Proteomes" id="UP001500831"/>
    </source>
</evidence>
<feature type="domain" description="HTH hxlR-type" evidence="5">
    <location>
        <begin position="23"/>
        <end position="122"/>
    </location>
</feature>
<dbReference type="Gene3D" id="1.10.10.10">
    <property type="entry name" value="Winged helix-like DNA-binding domain superfamily/Winged helix DNA-binding domain"/>
    <property type="match status" value="1"/>
</dbReference>
<keyword evidence="3" id="KW-0804">Transcription</keyword>
<feature type="region of interest" description="Disordered" evidence="4">
    <location>
        <begin position="147"/>
        <end position="180"/>
    </location>
</feature>
<reference evidence="6 7" key="1">
    <citation type="journal article" date="2019" name="Int. J. Syst. Evol. Microbiol.">
        <title>The Global Catalogue of Microorganisms (GCM) 10K type strain sequencing project: providing services to taxonomists for standard genome sequencing and annotation.</title>
        <authorList>
            <consortium name="The Broad Institute Genomics Platform"/>
            <consortium name="The Broad Institute Genome Sequencing Center for Infectious Disease"/>
            <person name="Wu L."/>
            <person name="Ma J."/>
        </authorList>
    </citation>
    <scope>NUCLEOTIDE SEQUENCE [LARGE SCALE GENOMIC DNA]</scope>
    <source>
        <strain evidence="6 7">JCM 6242</strain>
    </source>
</reference>
<keyword evidence="7" id="KW-1185">Reference proteome</keyword>
<keyword evidence="1" id="KW-0805">Transcription regulation</keyword>
<proteinExistence type="predicted"/>
<evidence type="ECO:0000256" key="3">
    <source>
        <dbReference type="ARBA" id="ARBA00023163"/>
    </source>
</evidence>
<dbReference type="PROSITE" id="PS51118">
    <property type="entry name" value="HTH_HXLR"/>
    <property type="match status" value="1"/>
</dbReference>
<comment type="caution">
    <text evidence="6">The sequence shown here is derived from an EMBL/GenBank/DDBJ whole genome shotgun (WGS) entry which is preliminary data.</text>
</comment>
<accession>A0ABN3VPW0</accession>
<evidence type="ECO:0000256" key="4">
    <source>
        <dbReference type="SAM" id="MobiDB-lite"/>
    </source>
</evidence>
<feature type="compositionally biased region" description="Low complexity" evidence="4">
    <location>
        <begin position="162"/>
        <end position="180"/>
    </location>
</feature>
<dbReference type="PANTHER" id="PTHR33204:SF18">
    <property type="entry name" value="TRANSCRIPTIONAL REGULATORY PROTEIN"/>
    <property type="match status" value="1"/>
</dbReference>
<keyword evidence="2" id="KW-0238">DNA-binding</keyword>
<dbReference type="InterPro" id="IPR036388">
    <property type="entry name" value="WH-like_DNA-bd_sf"/>
</dbReference>